<feature type="region of interest" description="Disordered" evidence="1">
    <location>
        <begin position="450"/>
        <end position="488"/>
    </location>
</feature>
<feature type="domain" description="CHAD" evidence="2">
    <location>
        <begin position="119"/>
        <end position="429"/>
    </location>
</feature>
<dbReference type="PROSITE" id="PS51708">
    <property type="entry name" value="CHAD"/>
    <property type="match status" value="1"/>
</dbReference>
<dbReference type="Pfam" id="PF05235">
    <property type="entry name" value="CHAD"/>
    <property type="match status" value="1"/>
</dbReference>
<sequence>MASLSVKLVPSACLGLGKLPAGPLPHSTYVSSWPAVPLSPVHPNVLVTRRAAGLQVQAGGKKHAGKKAKKASHQNLEHESSSEAEQPKKDGAPTTGSSFQLPAPEGQDAVTVVPISQMKKVSQQSLQALAVGCIAEMHAASKEQVDNSGDGRDEEVIHQMRVALRRLRSVVDAFADLLSLPPAAQRKSITRILKALGRLRDADVMQETLDSVLERAGELPPEESAVVEAVRADMLAVREEAIAEVATLLRGRHTRDLMKANQAWLAQPRFRKGTAGLVSQRAGAVGPALAVQRVAAVFKHPAWSIDEISSSGEAGSTASEDAPAVSSLDSQQCAIMHDLRKKIRELRYMLELLAPVYSKAKEYKKALQQIVKCQSLLGDLQDLEVLSQFIGARLPRLPRYAAAMAAAHQHTWQRWLETRAPLLTTSGRAAVYEAVLWPNGKNASDVVADSDEEVLTDDDASAAKKTSTGSPHNGVGAPLQPAVTELKT</sequence>
<proteinExistence type="predicted"/>
<dbReference type="SMART" id="SM00880">
    <property type="entry name" value="CHAD"/>
    <property type="match status" value="1"/>
</dbReference>
<organism evidence="3 4">
    <name type="scientific">Klebsormidium nitens</name>
    <name type="common">Green alga</name>
    <name type="synonym">Ulothrix nitens</name>
    <dbReference type="NCBI Taxonomy" id="105231"/>
    <lineage>
        <taxon>Eukaryota</taxon>
        <taxon>Viridiplantae</taxon>
        <taxon>Streptophyta</taxon>
        <taxon>Klebsormidiophyceae</taxon>
        <taxon>Klebsormidiales</taxon>
        <taxon>Klebsormidiaceae</taxon>
        <taxon>Klebsormidium</taxon>
    </lineage>
</organism>
<dbReference type="InterPro" id="IPR038186">
    <property type="entry name" value="CHAD_dom_sf"/>
</dbReference>
<dbReference type="EMBL" id="DF237976">
    <property type="protein sequence ID" value="GAQ92488.1"/>
    <property type="molecule type" value="Genomic_DNA"/>
</dbReference>
<dbReference type="PANTHER" id="PTHR39339:SF1">
    <property type="entry name" value="CHAD DOMAIN-CONTAINING PROTEIN"/>
    <property type="match status" value="1"/>
</dbReference>
<feature type="compositionally biased region" description="Acidic residues" evidence="1">
    <location>
        <begin position="450"/>
        <end position="460"/>
    </location>
</feature>
<evidence type="ECO:0000259" key="2">
    <source>
        <dbReference type="PROSITE" id="PS51708"/>
    </source>
</evidence>
<dbReference type="AlphaFoldDB" id="A0A1Y1IW36"/>
<dbReference type="Proteomes" id="UP000054558">
    <property type="component" value="Unassembled WGS sequence"/>
</dbReference>
<reference evidence="3 4" key="1">
    <citation type="journal article" date="2014" name="Nat. Commun.">
        <title>Klebsormidium flaccidum genome reveals primary factors for plant terrestrial adaptation.</title>
        <authorList>
            <person name="Hori K."/>
            <person name="Maruyama F."/>
            <person name="Fujisawa T."/>
            <person name="Togashi T."/>
            <person name="Yamamoto N."/>
            <person name="Seo M."/>
            <person name="Sato S."/>
            <person name="Yamada T."/>
            <person name="Mori H."/>
            <person name="Tajima N."/>
            <person name="Moriyama T."/>
            <person name="Ikeuchi M."/>
            <person name="Watanabe M."/>
            <person name="Wada H."/>
            <person name="Kobayashi K."/>
            <person name="Saito M."/>
            <person name="Masuda T."/>
            <person name="Sasaki-Sekimoto Y."/>
            <person name="Mashiguchi K."/>
            <person name="Awai K."/>
            <person name="Shimojima M."/>
            <person name="Masuda S."/>
            <person name="Iwai M."/>
            <person name="Nobusawa T."/>
            <person name="Narise T."/>
            <person name="Kondo S."/>
            <person name="Saito H."/>
            <person name="Sato R."/>
            <person name="Murakawa M."/>
            <person name="Ihara Y."/>
            <person name="Oshima-Yamada Y."/>
            <person name="Ohtaka K."/>
            <person name="Satoh M."/>
            <person name="Sonobe K."/>
            <person name="Ishii M."/>
            <person name="Ohtani R."/>
            <person name="Kanamori-Sato M."/>
            <person name="Honoki R."/>
            <person name="Miyazaki D."/>
            <person name="Mochizuki H."/>
            <person name="Umetsu J."/>
            <person name="Higashi K."/>
            <person name="Shibata D."/>
            <person name="Kamiya Y."/>
            <person name="Sato N."/>
            <person name="Nakamura Y."/>
            <person name="Tabata S."/>
            <person name="Ida S."/>
            <person name="Kurokawa K."/>
            <person name="Ohta H."/>
        </authorList>
    </citation>
    <scope>NUCLEOTIDE SEQUENCE [LARGE SCALE GENOMIC DNA]</scope>
    <source>
        <strain evidence="3 4">NIES-2285</strain>
    </source>
</reference>
<name>A0A1Y1IW36_KLENI</name>
<evidence type="ECO:0000256" key="1">
    <source>
        <dbReference type="SAM" id="MobiDB-lite"/>
    </source>
</evidence>
<feature type="region of interest" description="Disordered" evidence="1">
    <location>
        <begin position="56"/>
        <end position="105"/>
    </location>
</feature>
<dbReference type="OrthoDB" id="10521485at2759"/>
<dbReference type="Gene3D" id="1.40.20.10">
    <property type="entry name" value="CHAD domain"/>
    <property type="match status" value="1"/>
</dbReference>
<evidence type="ECO:0000313" key="3">
    <source>
        <dbReference type="EMBL" id="GAQ92488.1"/>
    </source>
</evidence>
<gene>
    <name evidence="3" type="ORF">KFL_010270010</name>
</gene>
<dbReference type="PANTHER" id="PTHR39339">
    <property type="entry name" value="SLR1444 PROTEIN"/>
    <property type="match status" value="1"/>
</dbReference>
<evidence type="ECO:0000313" key="4">
    <source>
        <dbReference type="Proteomes" id="UP000054558"/>
    </source>
</evidence>
<feature type="compositionally biased region" description="Basic and acidic residues" evidence="1">
    <location>
        <begin position="75"/>
        <end position="91"/>
    </location>
</feature>
<dbReference type="InterPro" id="IPR007899">
    <property type="entry name" value="CHAD_dom"/>
</dbReference>
<protein>
    <recommendedName>
        <fullName evidence="2">CHAD domain-containing protein</fullName>
    </recommendedName>
</protein>
<accession>A0A1Y1IW36</accession>
<feature type="compositionally biased region" description="Basic residues" evidence="1">
    <location>
        <begin position="60"/>
        <end position="72"/>
    </location>
</feature>
<keyword evidence="4" id="KW-1185">Reference proteome</keyword>